<dbReference type="CDD" id="cd02068">
    <property type="entry name" value="radical_SAM_B12_BD"/>
    <property type="match status" value="1"/>
</dbReference>
<dbReference type="EMBL" id="DTPI01000031">
    <property type="protein sequence ID" value="HGE66576.1"/>
    <property type="molecule type" value="Genomic_DNA"/>
</dbReference>
<dbReference type="GO" id="GO:0046872">
    <property type="term" value="F:metal ion binding"/>
    <property type="evidence" value="ECO:0007669"/>
    <property type="project" value="UniProtKB-KW"/>
</dbReference>
<dbReference type="SUPFAM" id="SSF52242">
    <property type="entry name" value="Cobalamin (vitamin B12)-binding domain"/>
    <property type="match status" value="1"/>
</dbReference>
<dbReference type="Gene3D" id="3.80.30.20">
    <property type="entry name" value="tm_1862 like domain"/>
    <property type="match status" value="1"/>
</dbReference>
<comment type="cofactor">
    <cofactor evidence="1">
        <name>[4Fe-4S] cluster</name>
        <dbReference type="ChEBI" id="CHEBI:49883"/>
    </cofactor>
</comment>
<reference evidence="11" key="1">
    <citation type="journal article" date="2020" name="mSystems">
        <title>Genome- and Community-Level Interaction Insights into Carbon Utilization and Element Cycling Functions of Hydrothermarchaeota in Hydrothermal Sediment.</title>
        <authorList>
            <person name="Zhou Z."/>
            <person name="Liu Y."/>
            <person name="Xu W."/>
            <person name="Pan J."/>
            <person name="Luo Z.H."/>
            <person name="Li M."/>
        </authorList>
    </citation>
    <scope>NUCLEOTIDE SEQUENCE [LARGE SCALE GENOMIC DNA]</scope>
    <source>
        <strain evidence="12">SpSt-10</strain>
        <strain evidence="11">SpSt-62</strain>
        <strain evidence="10">SpSt-97</strain>
    </source>
</reference>
<dbReference type="SFLD" id="SFLDG01082">
    <property type="entry name" value="B12-binding_domain_containing"/>
    <property type="match status" value="1"/>
</dbReference>
<proteinExistence type="predicted"/>
<dbReference type="Pfam" id="PF02310">
    <property type="entry name" value="B12-binding"/>
    <property type="match status" value="1"/>
</dbReference>
<dbReference type="SFLD" id="SFLDS00029">
    <property type="entry name" value="Radical_SAM"/>
    <property type="match status" value="1"/>
</dbReference>
<dbReference type="InterPro" id="IPR006638">
    <property type="entry name" value="Elp3/MiaA/NifB-like_rSAM"/>
</dbReference>
<name>A0A7C4WDV8_9EURY</name>
<dbReference type="InterPro" id="IPR058240">
    <property type="entry name" value="rSAM_sf"/>
</dbReference>
<evidence type="ECO:0000259" key="9">
    <source>
        <dbReference type="PROSITE" id="PS51918"/>
    </source>
</evidence>
<dbReference type="PROSITE" id="PS51332">
    <property type="entry name" value="B12_BINDING"/>
    <property type="match status" value="1"/>
</dbReference>
<keyword evidence="4" id="KW-0949">S-adenosyl-L-methionine</keyword>
<dbReference type="InterPro" id="IPR051198">
    <property type="entry name" value="BchE-like"/>
</dbReference>
<evidence type="ECO:0000313" key="10">
    <source>
        <dbReference type="EMBL" id="HGE66576.1"/>
    </source>
</evidence>
<dbReference type="EMBL" id="DRUC01000044">
    <property type="protein sequence ID" value="HHF48100.1"/>
    <property type="molecule type" value="Genomic_DNA"/>
</dbReference>
<feature type="domain" description="Radical SAM core" evidence="9">
    <location>
        <begin position="181"/>
        <end position="396"/>
    </location>
</feature>
<accession>A0A7C4WDV8</accession>
<evidence type="ECO:0000259" key="8">
    <source>
        <dbReference type="PROSITE" id="PS51332"/>
    </source>
</evidence>
<gene>
    <name evidence="12" type="ORF">ENL48_02585</name>
    <name evidence="11" type="ORF">ENT89_05145</name>
    <name evidence="10" type="ORF">ENX77_05605</name>
</gene>
<dbReference type="GO" id="GO:0003824">
    <property type="term" value="F:catalytic activity"/>
    <property type="evidence" value="ECO:0007669"/>
    <property type="project" value="InterPro"/>
</dbReference>
<dbReference type="Pfam" id="PF04055">
    <property type="entry name" value="Radical_SAM"/>
    <property type="match status" value="1"/>
</dbReference>
<evidence type="ECO:0000313" key="12">
    <source>
        <dbReference type="EMBL" id="HHF48100.1"/>
    </source>
</evidence>
<dbReference type="CDD" id="cd01335">
    <property type="entry name" value="Radical_SAM"/>
    <property type="match status" value="1"/>
</dbReference>
<dbReference type="InterPro" id="IPR007197">
    <property type="entry name" value="rSAM"/>
</dbReference>
<dbReference type="PROSITE" id="PS51918">
    <property type="entry name" value="RADICAL_SAM"/>
    <property type="match status" value="1"/>
</dbReference>
<dbReference type="SUPFAM" id="SSF102114">
    <property type="entry name" value="Radical SAM enzymes"/>
    <property type="match status" value="1"/>
</dbReference>
<dbReference type="SMART" id="SM00729">
    <property type="entry name" value="Elp3"/>
    <property type="match status" value="1"/>
</dbReference>
<dbReference type="PANTHER" id="PTHR43409:SF7">
    <property type="entry name" value="BLL1977 PROTEIN"/>
    <property type="match status" value="1"/>
</dbReference>
<keyword evidence="7" id="KW-0411">Iron-sulfur</keyword>
<dbReference type="InterPro" id="IPR023404">
    <property type="entry name" value="rSAM_horseshoe"/>
</dbReference>
<dbReference type="InterPro" id="IPR006158">
    <property type="entry name" value="Cobalamin-bd"/>
</dbReference>
<keyword evidence="2" id="KW-0489">Methyltransferase</keyword>
<dbReference type="EMBL" id="DTAK01000038">
    <property type="protein sequence ID" value="HGU59543.1"/>
    <property type="molecule type" value="Genomic_DNA"/>
</dbReference>
<dbReference type="GO" id="GO:0051539">
    <property type="term" value="F:4 iron, 4 sulfur cluster binding"/>
    <property type="evidence" value="ECO:0007669"/>
    <property type="project" value="UniProtKB-KW"/>
</dbReference>
<dbReference type="InterPro" id="IPR036724">
    <property type="entry name" value="Cobalamin-bd_sf"/>
</dbReference>
<dbReference type="PANTHER" id="PTHR43409">
    <property type="entry name" value="ANAEROBIC MAGNESIUM-PROTOPORPHYRIN IX MONOMETHYL ESTER CYCLASE-RELATED"/>
    <property type="match status" value="1"/>
</dbReference>
<dbReference type="GO" id="GO:0031419">
    <property type="term" value="F:cobalamin binding"/>
    <property type="evidence" value="ECO:0007669"/>
    <property type="project" value="InterPro"/>
</dbReference>
<evidence type="ECO:0000256" key="1">
    <source>
        <dbReference type="ARBA" id="ARBA00001966"/>
    </source>
</evidence>
<sequence length="453" mass="51745">MISLINPNADVEVVRKLDISTPPLGLGYLASCLRERGFRVEIIDDLVERLSFDQILKRIKNSLIVGITSTTPTFNAALRYAKKIKEAFPNIFVIMGGVHATFKPYDALKYADAVCIGEGEETIVEVTERVESGKSLEGIRGIIYKERDKIFVNSPRKFIENLDMIPFPAYDLMPLDKYTVFEGRLEHFPVMTSRGCPFGCRYCSSSLFMGRKFRARSPKNVVDEIEWLINDFGAKHIAFADDTFTLSKRRVLAICDEIKKRGLEIDWSCSSRVDTINEEVLRKMKESGCSAIYFGVESASPAVLEYYKKKIDLNKVEKAVKLAKKVGIVTICSFIIGAPFEKKEDMKKTLEFALKLDPDYAQFSILTPYPGTEIYQEAKKKGLLLTENYDEYTAGKPVLKNFYMSPREISKFLRFCYVRFYLRPRFLLREIKKGNLKVVLGVIKRVLKSSKKI</sequence>
<evidence type="ECO:0000256" key="2">
    <source>
        <dbReference type="ARBA" id="ARBA00022603"/>
    </source>
</evidence>
<evidence type="ECO:0000256" key="4">
    <source>
        <dbReference type="ARBA" id="ARBA00022691"/>
    </source>
</evidence>
<keyword evidence="3" id="KW-0808">Transferase</keyword>
<keyword evidence="5" id="KW-0479">Metal-binding</keyword>
<evidence type="ECO:0000313" key="11">
    <source>
        <dbReference type="EMBL" id="HGU59543.1"/>
    </source>
</evidence>
<dbReference type="Gene3D" id="3.40.50.280">
    <property type="entry name" value="Cobalamin-binding domain"/>
    <property type="match status" value="1"/>
</dbReference>
<evidence type="ECO:0000256" key="7">
    <source>
        <dbReference type="ARBA" id="ARBA00023014"/>
    </source>
</evidence>
<dbReference type="SFLD" id="SFLDG01123">
    <property type="entry name" value="methyltransferase_(Class_B)"/>
    <property type="match status" value="1"/>
</dbReference>
<evidence type="ECO:0000256" key="3">
    <source>
        <dbReference type="ARBA" id="ARBA00022679"/>
    </source>
</evidence>
<dbReference type="InterPro" id="IPR034466">
    <property type="entry name" value="Methyltransferase_Class_B"/>
</dbReference>
<dbReference type="AlphaFoldDB" id="A0A7C4WDV8"/>
<organism evidence="11">
    <name type="scientific">Geoglobus ahangari</name>
    <dbReference type="NCBI Taxonomy" id="113653"/>
    <lineage>
        <taxon>Archaea</taxon>
        <taxon>Methanobacteriati</taxon>
        <taxon>Methanobacteriota</taxon>
        <taxon>Archaeoglobi</taxon>
        <taxon>Archaeoglobales</taxon>
        <taxon>Archaeoglobaceae</taxon>
        <taxon>Geoglobus</taxon>
    </lineage>
</organism>
<comment type="caution">
    <text evidence="11">The sequence shown here is derived from an EMBL/GenBank/DDBJ whole genome shotgun (WGS) entry which is preliminary data.</text>
</comment>
<feature type="domain" description="B12-binding" evidence="8">
    <location>
        <begin position="7"/>
        <end position="137"/>
    </location>
</feature>
<evidence type="ECO:0000256" key="6">
    <source>
        <dbReference type="ARBA" id="ARBA00023004"/>
    </source>
</evidence>
<keyword evidence="6" id="KW-0408">Iron</keyword>
<protein>
    <submittedName>
        <fullName evidence="11">Radical SAM protein</fullName>
    </submittedName>
</protein>
<evidence type="ECO:0000256" key="5">
    <source>
        <dbReference type="ARBA" id="ARBA00022723"/>
    </source>
</evidence>